<sequence>MNYSEKFIYKDSEVHFRSDYGCSPETANILFEMLSPHGVKMDWLLWMLQDLVCFEKIEQPNIKRSFGKQFSIDKFKHLSSNSRRFKKNKTETLNDNVYAYLALDTTLCPVPAPDYHDPDNKLLYSKKHATHGFKYEVAIGLQDGLAYRVYGPCMGSKHDYSILADSGIIEELEDTEAIIADLGYVGEEYNGYILTSCKDTGDLSKEEKLWNLYICSNRAIVENFFSRLKIFKIVSQTFRADFEKHIQVFSICVWLTNRNISESPLR</sequence>
<dbReference type="Pfam" id="PF13359">
    <property type="entry name" value="DDE_Tnp_4"/>
    <property type="match status" value="1"/>
</dbReference>
<accession>D3B3X2</accession>
<evidence type="ECO:0000313" key="4">
    <source>
        <dbReference type="EMBL" id="EFA84020.1"/>
    </source>
</evidence>
<dbReference type="InParanoid" id="D3B3X2"/>
<keyword evidence="5" id="KW-1185">Reference proteome</keyword>
<dbReference type="GeneID" id="31358616"/>
<feature type="domain" description="DDE Tnp4" evidence="3">
    <location>
        <begin position="103"/>
        <end position="257"/>
    </location>
</feature>
<dbReference type="RefSeq" id="XP_020436137.1">
    <property type="nucleotide sequence ID" value="XM_020574065.1"/>
</dbReference>
<dbReference type="PANTHER" id="PTHR34500:SF1">
    <property type="entry name" value="DDE TNP4 DOMAIN-CONTAINING PROTEIN"/>
    <property type="match status" value="1"/>
</dbReference>
<evidence type="ECO:0000256" key="2">
    <source>
        <dbReference type="ARBA" id="ARBA00022723"/>
    </source>
</evidence>
<gene>
    <name evidence="4" type="ORF">PPL_03093</name>
</gene>
<dbReference type="Proteomes" id="UP000001396">
    <property type="component" value="Unassembled WGS sequence"/>
</dbReference>
<dbReference type="EMBL" id="ADBJ01000010">
    <property type="protein sequence ID" value="EFA84020.1"/>
    <property type="molecule type" value="Genomic_DNA"/>
</dbReference>
<proteinExistence type="predicted"/>
<dbReference type="FunCoup" id="D3B3X2">
    <property type="interactions" value="70"/>
</dbReference>
<evidence type="ECO:0000259" key="3">
    <source>
        <dbReference type="Pfam" id="PF13359"/>
    </source>
</evidence>
<keyword evidence="2" id="KW-0479">Metal-binding</keyword>
<evidence type="ECO:0000313" key="5">
    <source>
        <dbReference type="Proteomes" id="UP000001396"/>
    </source>
</evidence>
<name>D3B3X2_HETP5</name>
<comment type="cofactor">
    <cofactor evidence="1">
        <name>a divalent metal cation</name>
        <dbReference type="ChEBI" id="CHEBI:60240"/>
    </cofactor>
</comment>
<dbReference type="OMA" id="FADEDFC"/>
<evidence type="ECO:0000256" key="1">
    <source>
        <dbReference type="ARBA" id="ARBA00001968"/>
    </source>
</evidence>
<dbReference type="InterPro" id="IPR027806">
    <property type="entry name" value="HARBI1_dom"/>
</dbReference>
<protein>
    <recommendedName>
        <fullName evidence="3">DDE Tnp4 domain-containing protein</fullName>
    </recommendedName>
</protein>
<organism evidence="4 5">
    <name type="scientific">Heterostelium pallidum (strain ATCC 26659 / Pp 5 / PN500)</name>
    <name type="common">Cellular slime mold</name>
    <name type="synonym">Polysphondylium pallidum</name>
    <dbReference type="NCBI Taxonomy" id="670386"/>
    <lineage>
        <taxon>Eukaryota</taxon>
        <taxon>Amoebozoa</taxon>
        <taxon>Evosea</taxon>
        <taxon>Eumycetozoa</taxon>
        <taxon>Dictyostelia</taxon>
        <taxon>Acytosteliales</taxon>
        <taxon>Acytosteliaceae</taxon>
        <taxon>Heterostelium</taxon>
    </lineage>
</organism>
<reference evidence="4 5" key="1">
    <citation type="journal article" date="2011" name="Genome Res.">
        <title>Phylogeny-wide analysis of social amoeba genomes highlights ancient origins for complex intercellular communication.</title>
        <authorList>
            <person name="Heidel A.J."/>
            <person name="Lawal H.M."/>
            <person name="Felder M."/>
            <person name="Schilde C."/>
            <person name="Helps N.R."/>
            <person name="Tunggal B."/>
            <person name="Rivero F."/>
            <person name="John U."/>
            <person name="Schleicher M."/>
            <person name="Eichinger L."/>
            <person name="Platzer M."/>
            <person name="Noegel A.A."/>
            <person name="Schaap P."/>
            <person name="Gloeckner G."/>
        </authorList>
    </citation>
    <scope>NUCLEOTIDE SEQUENCE [LARGE SCALE GENOMIC DNA]</scope>
    <source>
        <strain evidence="5">ATCC 26659 / Pp 5 / PN500</strain>
    </source>
</reference>
<dbReference type="GO" id="GO:0046872">
    <property type="term" value="F:metal ion binding"/>
    <property type="evidence" value="ECO:0007669"/>
    <property type="project" value="UniProtKB-KW"/>
</dbReference>
<dbReference type="AlphaFoldDB" id="D3B3X2"/>
<comment type="caution">
    <text evidence="4">The sequence shown here is derived from an EMBL/GenBank/DDBJ whole genome shotgun (WGS) entry which is preliminary data.</text>
</comment>
<dbReference type="PANTHER" id="PTHR34500">
    <property type="entry name" value="EXPRESSED PROTEIN"/>
    <property type="match status" value="1"/>
</dbReference>